<evidence type="ECO:0000259" key="33">
    <source>
        <dbReference type="PROSITE" id="PS50268"/>
    </source>
</evidence>
<dbReference type="Pfam" id="PF02210">
    <property type="entry name" value="Laminin_G_2"/>
    <property type="match status" value="2"/>
</dbReference>
<evidence type="ECO:0000256" key="22">
    <source>
        <dbReference type="PROSITE-ProRule" id="PRU00076"/>
    </source>
</evidence>
<dbReference type="SMART" id="SM00179">
    <property type="entry name" value="EGF_CA"/>
    <property type="match status" value="2"/>
</dbReference>
<keyword evidence="13 25" id="KW-1133">Transmembrane helix</keyword>
<feature type="region of interest" description="Disordered" evidence="24">
    <location>
        <begin position="2736"/>
        <end position="2988"/>
    </location>
</feature>
<feature type="disulfide bond" evidence="22">
    <location>
        <begin position="1900"/>
        <end position="1909"/>
    </location>
</feature>
<evidence type="ECO:0000259" key="30">
    <source>
        <dbReference type="PROSITE" id="PS50221"/>
    </source>
</evidence>
<accession>A0A8S4NTU8</accession>
<dbReference type="GO" id="GO:0016324">
    <property type="term" value="C:apical plasma membrane"/>
    <property type="evidence" value="ECO:0007669"/>
    <property type="project" value="UniProtKB-SubCell"/>
</dbReference>
<comment type="subcellular location">
    <subcellularLocation>
        <location evidence="2">Apical cell membrane</location>
    </subcellularLocation>
    <subcellularLocation>
        <location evidence="3">Cell membrane</location>
        <topology evidence="3">Multi-pass membrane protein</topology>
    </subcellularLocation>
    <subcellularLocation>
        <location evidence="1">Membrane</location>
        <topology evidence="1">Single-pass membrane protein</topology>
    </subcellularLocation>
</comment>
<dbReference type="Gene3D" id="2.60.220.50">
    <property type="match status" value="1"/>
</dbReference>
<dbReference type="FunFam" id="1.20.1070.10:FF:000058">
    <property type="entry name" value="Adhesion G protein-coupled receptor F5"/>
    <property type="match status" value="1"/>
</dbReference>
<comment type="caution">
    <text evidence="22">Lacks conserved residue(s) required for the propagation of feature annotation.</text>
</comment>
<evidence type="ECO:0000256" key="2">
    <source>
        <dbReference type="ARBA" id="ARBA00004221"/>
    </source>
</evidence>
<dbReference type="Pfam" id="PF00028">
    <property type="entry name" value="Cadherin"/>
    <property type="match status" value="8"/>
</dbReference>
<evidence type="ECO:0000256" key="6">
    <source>
        <dbReference type="ARBA" id="ARBA00022475"/>
    </source>
</evidence>
<dbReference type="SMART" id="SM00008">
    <property type="entry name" value="HormR"/>
    <property type="match status" value="1"/>
</dbReference>
<dbReference type="InterPro" id="IPR000832">
    <property type="entry name" value="GPCR_2_secretin-like"/>
</dbReference>
<dbReference type="FunFam" id="2.60.40.60:FF:000024">
    <property type="entry name" value="FAT atypical cadherin 3"/>
    <property type="match status" value="1"/>
</dbReference>
<dbReference type="GO" id="GO:0007157">
    <property type="term" value="P:heterophilic cell-cell adhesion via plasma membrane cell adhesion molecules"/>
    <property type="evidence" value="ECO:0007669"/>
    <property type="project" value="UniProtKB-ARBA"/>
</dbReference>
<keyword evidence="5" id="KW-0217">Developmental protein</keyword>
<evidence type="ECO:0000256" key="15">
    <source>
        <dbReference type="ARBA" id="ARBA00023136"/>
    </source>
</evidence>
<name>A0A8S4NTU8_OWEFU</name>
<dbReference type="GO" id="GO:0004930">
    <property type="term" value="F:G protein-coupled receptor activity"/>
    <property type="evidence" value="ECO:0007669"/>
    <property type="project" value="UniProtKB-KW"/>
</dbReference>
<dbReference type="PRINTS" id="PR00249">
    <property type="entry name" value="GPCRSECRETIN"/>
</dbReference>
<evidence type="ECO:0000256" key="18">
    <source>
        <dbReference type="ARBA" id="ARBA00023180"/>
    </source>
</evidence>
<evidence type="ECO:0000259" key="32">
    <source>
        <dbReference type="PROSITE" id="PS50261"/>
    </source>
</evidence>
<dbReference type="InterPro" id="IPR020894">
    <property type="entry name" value="Cadherin_CS"/>
</dbReference>
<feature type="transmembrane region" description="Helical" evidence="25">
    <location>
        <begin position="2632"/>
        <end position="2654"/>
    </location>
</feature>
<feature type="disulfide bond" evidence="22">
    <location>
        <begin position="1405"/>
        <end position="1414"/>
    </location>
</feature>
<dbReference type="InterPro" id="IPR002049">
    <property type="entry name" value="LE_dom"/>
</dbReference>
<evidence type="ECO:0000313" key="35">
    <source>
        <dbReference type="Proteomes" id="UP000749559"/>
    </source>
</evidence>
<feature type="compositionally biased region" description="Basic and acidic residues" evidence="24">
    <location>
        <begin position="2849"/>
        <end position="2862"/>
    </location>
</feature>
<dbReference type="PROSITE" id="PS50026">
    <property type="entry name" value="EGF_3"/>
    <property type="match status" value="4"/>
</dbReference>
<feature type="domain" description="Cadherin" evidence="33">
    <location>
        <begin position="802"/>
        <end position="904"/>
    </location>
</feature>
<proteinExistence type="inferred from homology"/>
<gene>
    <name evidence="34" type="ORF">OFUS_LOCUS10405</name>
</gene>
<keyword evidence="14" id="KW-0297">G-protein coupled receptor</keyword>
<dbReference type="InterPro" id="IPR013320">
    <property type="entry name" value="ConA-like_dom_sf"/>
</dbReference>
<dbReference type="GO" id="GO:0048638">
    <property type="term" value="P:regulation of developmental growth"/>
    <property type="evidence" value="ECO:0007669"/>
    <property type="project" value="UniProtKB-ARBA"/>
</dbReference>
<feature type="domain" description="Cadherin" evidence="33">
    <location>
        <begin position="591"/>
        <end position="695"/>
    </location>
</feature>
<dbReference type="InterPro" id="IPR002126">
    <property type="entry name" value="Cadherin-like_dom"/>
</dbReference>
<dbReference type="OrthoDB" id="26203at2759"/>
<feature type="compositionally biased region" description="Low complexity" evidence="24">
    <location>
        <begin position="2760"/>
        <end position="2774"/>
    </location>
</feature>
<comment type="caution">
    <text evidence="34">The sequence shown here is derived from an EMBL/GenBank/DDBJ whole genome shotgun (WGS) entry which is preliminary data.</text>
</comment>
<dbReference type="InterPro" id="IPR001791">
    <property type="entry name" value="Laminin_G"/>
</dbReference>
<feature type="domain" description="G-protein coupled receptors family 2 profile 1" evidence="31">
    <location>
        <begin position="2038"/>
        <end position="2111"/>
    </location>
</feature>
<keyword evidence="7 22" id="KW-0245">EGF-like domain</keyword>
<evidence type="ECO:0000256" key="23">
    <source>
        <dbReference type="PROSITE-ProRule" id="PRU00460"/>
    </source>
</evidence>
<dbReference type="Gene3D" id="2.10.25.10">
    <property type="entry name" value="Laminin"/>
    <property type="match status" value="3"/>
</dbReference>
<dbReference type="SUPFAM" id="SSF49899">
    <property type="entry name" value="Concanavalin A-like lectins/glucanases"/>
    <property type="match status" value="2"/>
</dbReference>
<dbReference type="PROSITE" id="PS50221">
    <property type="entry name" value="GAIN_B"/>
    <property type="match status" value="1"/>
</dbReference>
<evidence type="ECO:0000256" key="12">
    <source>
        <dbReference type="ARBA" id="ARBA00022889"/>
    </source>
</evidence>
<evidence type="ECO:0000256" key="8">
    <source>
        <dbReference type="ARBA" id="ARBA00022692"/>
    </source>
</evidence>
<keyword evidence="11 21" id="KW-0106">Calcium</keyword>
<dbReference type="SMART" id="SM00112">
    <property type="entry name" value="CA"/>
    <property type="match status" value="8"/>
</dbReference>
<dbReference type="Pfam" id="PF00002">
    <property type="entry name" value="7tm_2"/>
    <property type="match status" value="1"/>
</dbReference>
<feature type="domain" description="EGF-like" evidence="28">
    <location>
        <begin position="1379"/>
        <end position="1415"/>
    </location>
</feature>
<evidence type="ECO:0000256" key="14">
    <source>
        <dbReference type="ARBA" id="ARBA00023040"/>
    </source>
</evidence>
<reference evidence="34" key="1">
    <citation type="submission" date="2022-03" db="EMBL/GenBank/DDBJ databases">
        <authorList>
            <person name="Martin C."/>
        </authorList>
    </citation>
    <scope>NUCLEOTIDE SEQUENCE</scope>
</reference>
<dbReference type="PROSITE" id="PS00232">
    <property type="entry name" value="CADHERIN_1"/>
    <property type="match status" value="6"/>
</dbReference>
<evidence type="ECO:0000256" key="4">
    <source>
        <dbReference type="ARBA" id="ARBA00007343"/>
    </source>
</evidence>
<dbReference type="PROSITE" id="PS00022">
    <property type="entry name" value="EGF_1"/>
    <property type="match status" value="4"/>
</dbReference>
<keyword evidence="6" id="KW-1003">Cell membrane</keyword>
<organism evidence="34 35">
    <name type="scientific">Owenia fusiformis</name>
    <name type="common">Polychaete worm</name>
    <dbReference type="NCBI Taxonomy" id="6347"/>
    <lineage>
        <taxon>Eukaryota</taxon>
        <taxon>Metazoa</taxon>
        <taxon>Spiralia</taxon>
        <taxon>Lophotrochozoa</taxon>
        <taxon>Annelida</taxon>
        <taxon>Polychaeta</taxon>
        <taxon>Sedentaria</taxon>
        <taxon>Canalipalpata</taxon>
        <taxon>Sabellida</taxon>
        <taxon>Oweniida</taxon>
        <taxon>Oweniidae</taxon>
        <taxon>Owenia</taxon>
    </lineage>
</organism>
<keyword evidence="35" id="KW-1185">Reference proteome</keyword>
<evidence type="ECO:0000256" key="25">
    <source>
        <dbReference type="SAM" id="Phobius"/>
    </source>
</evidence>
<dbReference type="FunFam" id="2.60.40.60:FF:000029">
    <property type="entry name" value="Cadherin EGF LAG seven-pass G-type receptor 3"/>
    <property type="match status" value="1"/>
</dbReference>
<dbReference type="Pfam" id="PF01825">
    <property type="entry name" value="GPS"/>
    <property type="match status" value="1"/>
</dbReference>
<feature type="transmembrane region" description="Helical" evidence="25">
    <location>
        <begin position="2549"/>
        <end position="2569"/>
    </location>
</feature>
<feature type="compositionally biased region" description="Polar residues" evidence="24">
    <location>
        <begin position="2864"/>
        <end position="2875"/>
    </location>
</feature>
<feature type="disulfide bond" evidence="22">
    <location>
        <begin position="1689"/>
        <end position="1698"/>
    </location>
</feature>
<dbReference type="CDD" id="cd15441">
    <property type="entry name" value="7tmB2_CELSR_Adhesion_IV"/>
    <property type="match status" value="1"/>
</dbReference>
<evidence type="ECO:0000256" key="3">
    <source>
        <dbReference type="ARBA" id="ARBA00004651"/>
    </source>
</evidence>
<dbReference type="InterPro" id="IPR057244">
    <property type="entry name" value="GAIN_B"/>
</dbReference>
<feature type="domain" description="EGF-like" evidence="28">
    <location>
        <begin position="1663"/>
        <end position="1699"/>
    </location>
</feature>
<dbReference type="GO" id="GO:0007166">
    <property type="term" value="P:cell surface receptor signaling pathway"/>
    <property type="evidence" value="ECO:0007669"/>
    <property type="project" value="InterPro"/>
</dbReference>
<dbReference type="SMART" id="SM00282">
    <property type="entry name" value="LamG"/>
    <property type="match status" value="2"/>
</dbReference>
<feature type="domain" description="G-protein coupled receptors family 2 profile 2" evidence="32">
    <location>
        <begin position="2445"/>
        <end position="2684"/>
    </location>
</feature>
<dbReference type="GO" id="GO:0005509">
    <property type="term" value="F:calcium ion binding"/>
    <property type="evidence" value="ECO:0007669"/>
    <property type="project" value="UniProtKB-UniRule"/>
</dbReference>
<dbReference type="PROSITE" id="PS50268">
    <property type="entry name" value="CADHERIN_2"/>
    <property type="match status" value="9"/>
</dbReference>
<dbReference type="InterPro" id="IPR001881">
    <property type="entry name" value="EGF-like_Ca-bd_dom"/>
</dbReference>
<dbReference type="InterPro" id="IPR032471">
    <property type="entry name" value="AGRL2-4_GAIN_subdom_A"/>
</dbReference>
<evidence type="ECO:0000256" key="19">
    <source>
        <dbReference type="ARBA" id="ARBA00023224"/>
    </source>
</evidence>
<keyword evidence="15 25" id="KW-0472">Membrane</keyword>
<dbReference type="InterPro" id="IPR015919">
    <property type="entry name" value="Cadherin-like_sf"/>
</dbReference>
<dbReference type="Gene3D" id="2.60.40.60">
    <property type="entry name" value="Cadherins"/>
    <property type="match status" value="9"/>
</dbReference>
<feature type="disulfide bond" evidence="22">
    <location>
        <begin position="1939"/>
        <end position="1948"/>
    </location>
</feature>
<dbReference type="GO" id="GO:0051239">
    <property type="term" value="P:regulation of multicellular organismal process"/>
    <property type="evidence" value="ECO:0007669"/>
    <property type="project" value="UniProtKB-ARBA"/>
</dbReference>
<dbReference type="InterPro" id="IPR046338">
    <property type="entry name" value="GAIN_dom_sf"/>
</dbReference>
<feature type="domain" description="Cadherin" evidence="33">
    <location>
        <begin position="905"/>
        <end position="1010"/>
    </location>
</feature>
<evidence type="ECO:0000256" key="21">
    <source>
        <dbReference type="PROSITE-ProRule" id="PRU00043"/>
    </source>
</evidence>
<evidence type="ECO:0000256" key="24">
    <source>
        <dbReference type="SAM" id="MobiDB-lite"/>
    </source>
</evidence>
<keyword evidence="20 23" id="KW-0424">Laminin EGF-like domain</keyword>
<dbReference type="CDD" id="cd00110">
    <property type="entry name" value="LamG"/>
    <property type="match status" value="2"/>
</dbReference>
<dbReference type="Pfam" id="PF00053">
    <property type="entry name" value="EGF_laminin"/>
    <property type="match status" value="1"/>
</dbReference>
<feature type="domain" description="GAIN-B" evidence="30">
    <location>
        <begin position="2262"/>
        <end position="2436"/>
    </location>
</feature>
<evidence type="ECO:0000256" key="11">
    <source>
        <dbReference type="ARBA" id="ARBA00022837"/>
    </source>
</evidence>
<dbReference type="PROSITE" id="PS50025">
    <property type="entry name" value="LAM_G_DOMAIN"/>
    <property type="match status" value="2"/>
</dbReference>
<keyword evidence="8 25" id="KW-0812">Transmembrane</keyword>
<evidence type="ECO:0000256" key="26">
    <source>
        <dbReference type="SAM" id="SignalP"/>
    </source>
</evidence>
<evidence type="ECO:0000313" key="34">
    <source>
        <dbReference type="EMBL" id="CAH1784160.1"/>
    </source>
</evidence>
<feature type="domain" description="Cadherin" evidence="33">
    <location>
        <begin position="376"/>
        <end position="483"/>
    </location>
</feature>
<dbReference type="PANTHER" id="PTHR24026">
    <property type="entry name" value="FAT ATYPICAL CADHERIN-RELATED"/>
    <property type="match status" value="1"/>
</dbReference>
<dbReference type="GO" id="GO:0016339">
    <property type="term" value="P:calcium-dependent cell-cell adhesion via plasma membrane cell adhesion molecules"/>
    <property type="evidence" value="ECO:0007669"/>
    <property type="project" value="UniProtKB-ARBA"/>
</dbReference>
<keyword evidence="19" id="KW-0807">Transducer</keyword>
<comment type="similarity">
    <text evidence="4">Belongs to the G-protein coupled receptor 2 family. Adhesion G-protein coupled receptor (ADGR) subfamily.</text>
</comment>
<evidence type="ECO:0000256" key="20">
    <source>
        <dbReference type="ARBA" id="ARBA00023292"/>
    </source>
</evidence>
<dbReference type="Gene3D" id="4.10.1240.10">
    <property type="entry name" value="GPCR, family 2, extracellular hormone receptor domain"/>
    <property type="match status" value="1"/>
</dbReference>
<feature type="transmembrane region" description="Helical" evidence="25">
    <location>
        <begin position="2660"/>
        <end position="2683"/>
    </location>
</feature>
<dbReference type="InterPro" id="IPR017981">
    <property type="entry name" value="GPCR_2-like_7TM"/>
</dbReference>
<dbReference type="CDD" id="cd11304">
    <property type="entry name" value="Cadherin_repeat"/>
    <property type="match status" value="9"/>
</dbReference>
<evidence type="ECO:0000259" key="31">
    <source>
        <dbReference type="PROSITE" id="PS50227"/>
    </source>
</evidence>
<feature type="transmembrane region" description="Helical" evidence="25">
    <location>
        <begin position="2482"/>
        <end position="2500"/>
    </location>
</feature>
<keyword evidence="18" id="KW-0325">Glycoprotein</keyword>
<dbReference type="SUPFAM" id="SSF49313">
    <property type="entry name" value="Cadherin-like"/>
    <property type="match status" value="9"/>
</dbReference>
<feature type="signal peptide" evidence="26">
    <location>
        <begin position="1"/>
        <end position="27"/>
    </location>
</feature>
<evidence type="ECO:0000259" key="29">
    <source>
        <dbReference type="PROSITE" id="PS50027"/>
    </source>
</evidence>
<evidence type="ECO:0000256" key="17">
    <source>
        <dbReference type="ARBA" id="ARBA00023170"/>
    </source>
</evidence>
<feature type="chain" id="PRO_5035846581" description="Protocadherin-like wing polarity protein stan" evidence="26">
    <location>
        <begin position="28"/>
        <end position="3014"/>
    </location>
</feature>
<evidence type="ECO:0000256" key="10">
    <source>
        <dbReference type="ARBA" id="ARBA00022737"/>
    </source>
</evidence>
<feature type="disulfide bond" evidence="23">
    <location>
        <begin position="2006"/>
        <end position="2018"/>
    </location>
</feature>
<dbReference type="Pfam" id="PF16489">
    <property type="entry name" value="GAIN"/>
    <property type="match status" value="1"/>
</dbReference>
<keyword evidence="9 26" id="KW-0732">Signal</keyword>
<dbReference type="PROSITE" id="PS50261">
    <property type="entry name" value="G_PROTEIN_RECEP_F2_4"/>
    <property type="match status" value="1"/>
</dbReference>
<dbReference type="InterPro" id="IPR056286">
    <property type="entry name" value="Cadherin_CELSR1-3_9th"/>
</dbReference>
<evidence type="ECO:0000256" key="7">
    <source>
        <dbReference type="ARBA" id="ARBA00022536"/>
    </source>
</evidence>
<dbReference type="PRINTS" id="PR00205">
    <property type="entry name" value="CADHERIN"/>
</dbReference>
<keyword evidence="16 22" id="KW-1015">Disulfide bond</keyword>
<dbReference type="Pfam" id="PF00008">
    <property type="entry name" value="EGF"/>
    <property type="match status" value="2"/>
</dbReference>
<feature type="disulfide bond" evidence="23">
    <location>
        <begin position="2027"/>
        <end position="2036"/>
    </location>
</feature>
<dbReference type="FunFam" id="2.60.40.60:FF:000020">
    <property type="entry name" value="Dachsous cadherin-related 1b"/>
    <property type="match status" value="5"/>
</dbReference>
<dbReference type="SUPFAM" id="SSF81321">
    <property type="entry name" value="Family A G protein-coupled receptor-like"/>
    <property type="match status" value="1"/>
</dbReference>
<dbReference type="InterPro" id="IPR036445">
    <property type="entry name" value="GPCR_2_extracell_dom_sf"/>
</dbReference>
<feature type="transmembrane region" description="Helical" evidence="25">
    <location>
        <begin position="2506"/>
        <end position="2528"/>
    </location>
</feature>
<feature type="domain" description="Cadherin" evidence="33">
    <location>
        <begin position="268"/>
        <end position="375"/>
    </location>
</feature>
<dbReference type="GO" id="GO:0022603">
    <property type="term" value="P:regulation of anatomical structure morphogenesis"/>
    <property type="evidence" value="ECO:0007669"/>
    <property type="project" value="UniProtKB-ARBA"/>
</dbReference>
<dbReference type="SMART" id="SM00303">
    <property type="entry name" value="GPS"/>
    <property type="match status" value="1"/>
</dbReference>
<dbReference type="PROSITE" id="PS50227">
    <property type="entry name" value="G_PROTEIN_RECEP_F2_3"/>
    <property type="match status" value="1"/>
</dbReference>
<evidence type="ECO:0000259" key="28">
    <source>
        <dbReference type="PROSITE" id="PS50026"/>
    </source>
</evidence>
<dbReference type="Gene3D" id="2.170.300.10">
    <property type="entry name" value="Tie2 ligand-binding domain superfamily"/>
    <property type="match status" value="1"/>
</dbReference>
<evidence type="ECO:0000259" key="27">
    <source>
        <dbReference type="PROSITE" id="PS50025"/>
    </source>
</evidence>
<sequence>MELYSVVQTFWMLWMLVIYYSPDCALGIDVHITDSELPGRIIFNTFIEENWIYSMAEESSSQAKKLVILNDNGKVLLQSRLSCDSLIQNPVSFFIHCQHKTLTNRTELPINVHIHGQNCYMKHRRKDEMRESNLVTVSINSHKSIGDCFIPGDILAPLRDHLPLKLTQGVIKYRLENNRNLYINSLTGVISTNHSICLQEIPLTLLITLESLNDKQRTDSTTLLQVIINPKIDSPSLRFQSEAHNKIRHRHKSSKRLKRATNTRPRFQKSQYVDYIKEEQNPGLSVITISAQDPDSGQAGTLTYSLEATSDRRSETMFTIDPTSGYVSTVKKLDRESMDKHYFQVIATDNGSPPLSAITALTIYVDDVNDHTPEFENPTYAKSISESRYIGSTVLTVRATDGDFGSNSHIKYSILNPSGGNEAFLINEITGSITTRRNLDRETQDFYKLVIQAHDDAEISKRRSSTAEVEITVLDENDNYPQFTQRSYNVEVSESIDPALSPVIAEISATDKDDGSNARLRYSITGGNSQDMFGIDSLTGDLSILTDLDFENTRNYRLVVRAQDGGSPSKSNSTNVLVRVKDENDNTPRFLAPFFRESVLESVDVGHSLLHVQAFDSDSNDNSALIYTIVDPPQDMPLEINRETGWIVTNGKLDRETTEKYSFHVEAKDQGIPPLSASTSVIITIRDVNDNAPVFSPNIYHAMVSEEDYPPTLVETVTATDQDEGENGRVTYDITAGNDRRSFDIVSNYMGQGQILLAKKLDFKRQSRYILTIVARDVGDNVDTATVFINVSDANTKRPVFRGTPYRAQVDEDVGVGTSVFTVSATDGDSGENARITYSLDSSNTVFRIDENTGVISTREDLDRETTPGYTVSVTATDNGRPRKSDTTDVEIVINDVNDNSPEFSEDIYMGRIPEDAAVGTSVLTVTATDRDSGNNEQIYFTFENGNDGNGDFTVEPTLGIVRTAKHLDRERQAEYELKLFANDNGIPMKSSSVIVRVTLDDINDNAPAFDSDPIDLYIKENSPIGSTVDNIVAVDPDVGENAKVEYKIVGGEDANLFSLVTNRNEPAVLITETELDYEGPKREYKILVHATSNHLFSEVDVIIHVQDINDNVPQLQDFTIVFNNYKNHFPTSHIGRVPAFDPDVNDELKYRFISKNAESILHLEERTGLVKLDPRLNSDVPRNGTFQVSVSDGINEVKAICSLFVRLVTEDMLFNSITVRLNDTTQTHFLSPVYNLFLDALSHVIPAPKKDIFIINIREDTDVMSRILNVSFSVREKIVESRDVFRTQQYLRERVYLQRGVLAQISQLEVLPFDDNLCVREPCFKYEECLSILKFGNASDFIFSPTMLFRPIHPISAFECRCPEGFTGSSSEYLCDTEVNLCYSKPCNGNGSCIRREGGFSCQCADGFAGDNCQVDTRHDKCNPDENVCRAPSQCVPLISGGFRCDDCPDEDYYNDFCDLTTRSFSKGSFLLYESMKQRHRFKIQLQFATQSKYGLLFYNGRYNGRHDFIALEIIGGQVQFAFSLGSEMTRVKTNIKGGVNTGEWTDVSVSYLNKTVTLSVGADCDTEISLKYGDQLGNYSCAARATQTLDDVCKNPTKLCHRFLDLTGPLHIGAVPNAPTDFQVLSVDYEGCMRDLYIDNKFVSFDDYVWNTGTQKGCPSKRSFCAENPCKNGGICKDVWGTYVCECKSRYGGKDCTQEISEALQLDESFIAYDNPAVPVISQNLVWYNGLSFRTWQTSGLLMQIQLGNGDKISIEIVNGYIHYIHPEKTAILDSVTVNDGQWHYMEARWYEGDLKLELDYGHKEVVIPMGDWVVGQRVVEVYVGGVGVNVGSNTLVQKALQGCVKNIQVGNEQNSMLRNPRLHRVESGCDVRDTCESGICPKESVCMDRWQRHECMCYEGHTGPNCSPVCSNWNPCTVGSECKQSPMSSNGYTCECDELHSGQYCEDALVQPCPSSWWGYPICGPCNCPKERGFDPACNKTTGVCHCKANHYRPSGSDTCFPCDCYWRGSDGRSCDPVTGQCLCKAGVIGRRCDTCSSVHAEVTSSGCVIVYDECPLNYAGGIWWQSIAYNSMQYNGCPPGTIGQASRYCDDKNGWGPVNNVNCTSRHFAILRQQLGLIETGLLKVNTFLAKELAEKLNAATEMTKEMYGADVTIAYRLITQILLYENKQTGLNLTHAQDRNFIQNIINSMGRIVDVKYASYWHTIHETSGGAVEMMQKLEQYVLTLAKNIHAAVLEAFDSVHDNIVLGLDFVDKNNFSGVSLPKYNNKVVNDAMFDQHTTFTLPQGLLKKSANDWVEEIVNGKEIGAVVGYVMYRTLGDILPKAYQDNIRVGGNQTLNAPIVSITVLDGQNTLSGWQEEPIILDFKQKISGNRSSPQCMYWKFDERSDYLGRWTSEGCEVTGRREEGDHRFVTCSCKHLSNFGLLMDVSAVEYMPGAPAVAQMVTYAGISLSVVLLVIVLFVFLFLMRLGSNANTIHLNLVFTMIVSQVTFVVGIYKVDPALACKIISIILHFFFMSTFAWMFVEALHIYRMMTEIRNINVGSMKFYFVIAYVIPGIIVGLAVGLSTDGYGTREFCWLSTRDLLIWSFAGPICLCVLCNIVVFVMALKVACCDMGKEKAEETEGFKSNMWPMFVLLPILSVTWVFGLLAVNENIDAFHYIFAIVNVIQATIILVAYVILNKRVRRELHHSWLLCRGKPGIDDTLDNTHVTRSAMAYTNDSSLDGGLHRINIGMSTTSTTSRSTSKTGSSREGRYLAHSATSTSTGSRSGHVPSHKSFPNAGIPPYGYDYQDSSMFHNKPPTEDDPDTGELQVVPERRHRDSDSDSDLSNDLDLASSHSSDEDDDPMTRWDLPKNKMLEQLKSQTPKQSPVSPSGPAHSTPLGPSAGSPPPYASVTSPHQPSPRMQSPGMQSPRTRSPWAPADPYNYMNEADIQDPEQIKTSYLRSSKDQLKSPESGGNSPKHIVPPRRIDSLPSPARSNKALSKQRIAVQVLTHNGSISSESENSNETSV</sequence>
<dbReference type="Pfam" id="PF23592">
    <property type="entry name" value="Cadherin_CELSR2_9th"/>
    <property type="match status" value="1"/>
</dbReference>
<dbReference type="PANTHER" id="PTHR24026:SF51">
    <property type="entry name" value="PROTOCADHERIN-LIKE WING POLARITY PROTEIN STAN"/>
    <property type="match status" value="1"/>
</dbReference>
<dbReference type="PROSITE" id="PS01186">
    <property type="entry name" value="EGF_2"/>
    <property type="match status" value="1"/>
</dbReference>
<feature type="disulfide bond" evidence="23">
    <location>
        <begin position="2008"/>
        <end position="2025"/>
    </location>
</feature>
<dbReference type="CDD" id="cd00054">
    <property type="entry name" value="EGF_CA"/>
    <property type="match status" value="2"/>
</dbReference>
<feature type="transmembrane region" description="Helical" evidence="25">
    <location>
        <begin position="2589"/>
        <end position="2611"/>
    </location>
</feature>
<feature type="domain" description="EGF-like" evidence="28">
    <location>
        <begin position="1874"/>
        <end position="1910"/>
    </location>
</feature>
<dbReference type="InterPro" id="IPR000152">
    <property type="entry name" value="EGF-type_Asp/Asn_hydroxyl_site"/>
</dbReference>
<dbReference type="Proteomes" id="UP000749559">
    <property type="component" value="Unassembled WGS sequence"/>
</dbReference>
<dbReference type="InterPro" id="IPR000742">
    <property type="entry name" value="EGF"/>
</dbReference>
<dbReference type="InterPro" id="IPR000203">
    <property type="entry name" value="GPS"/>
</dbReference>
<dbReference type="SUPFAM" id="SSF57196">
    <property type="entry name" value="EGF/Laminin"/>
    <property type="match status" value="2"/>
</dbReference>
<evidence type="ECO:0000256" key="5">
    <source>
        <dbReference type="ARBA" id="ARBA00022473"/>
    </source>
</evidence>
<evidence type="ECO:0000256" key="13">
    <source>
        <dbReference type="ARBA" id="ARBA00022989"/>
    </source>
</evidence>
<dbReference type="InterPro" id="IPR001879">
    <property type="entry name" value="GPCR_2_extracellular_dom"/>
</dbReference>
<dbReference type="Gene3D" id="2.60.120.200">
    <property type="match status" value="2"/>
</dbReference>
<keyword evidence="12" id="KW-0130">Cell adhesion</keyword>
<keyword evidence="10" id="KW-0677">Repeat</keyword>
<dbReference type="Gene3D" id="1.20.1070.10">
    <property type="entry name" value="Rhodopsin 7-helix transmembrane proteins"/>
    <property type="match status" value="1"/>
</dbReference>
<protein>
    <recommendedName>
        <fullName evidence="36">Protocadherin-like wing polarity protein stan</fullName>
    </recommendedName>
</protein>
<feature type="domain" description="EGF-like" evidence="28">
    <location>
        <begin position="1911"/>
        <end position="1949"/>
    </location>
</feature>
<feature type="domain" description="Laminin EGF-like" evidence="29">
    <location>
        <begin position="2006"/>
        <end position="2053"/>
    </location>
</feature>
<dbReference type="FunFam" id="2.60.40.60:FF:000013">
    <property type="entry name" value="Cadherin EGF LAG seven-pass G-type receptor"/>
    <property type="match status" value="1"/>
</dbReference>
<dbReference type="SMART" id="SM00181">
    <property type="entry name" value="EGF"/>
    <property type="match status" value="6"/>
</dbReference>
<dbReference type="FunFam" id="2.10.25.10:FF:000011">
    <property type="entry name" value="Cadherin EGF LAG seven-pass G-type receptor"/>
    <property type="match status" value="1"/>
</dbReference>
<evidence type="ECO:0008006" key="36">
    <source>
        <dbReference type="Google" id="ProtNLM"/>
    </source>
</evidence>
<evidence type="ECO:0000256" key="1">
    <source>
        <dbReference type="ARBA" id="ARBA00004167"/>
    </source>
</evidence>
<dbReference type="PROSITE" id="PS00010">
    <property type="entry name" value="ASX_HYDROXYL"/>
    <property type="match status" value="1"/>
</dbReference>
<feature type="compositionally biased region" description="Polar residues" evidence="24">
    <location>
        <begin position="2898"/>
        <end position="2918"/>
    </location>
</feature>
<feature type="compositionally biased region" description="Low complexity" evidence="24">
    <location>
        <begin position="2738"/>
        <end position="2751"/>
    </location>
</feature>
<keyword evidence="17" id="KW-0675">Receptor</keyword>
<dbReference type="PROSITE" id="PS50027">
    <property type="entry name" value="EGF_LAM_2"/>
    <property type="match status" value="1"/>
</dbReference>
<feature type="domain" description="Cadherin" evidence="33">
    <location>
        <begin position="484"/>
        <end position="590"/>
    </location>
</feature>
<evidence type="ECO:0000256" key="16">
    <source>
        <dbReference type="ARBA" id="ARBA00023157"/>
    </source>
</evidence>
<feature type="domain" description="Cadherin" evidence="33">
    <location>
        <begin position="1011"/>
        <end position="1116"/>
    </location>
</feature>
<dbReference type="GO" id="GO:0007156">
    <property type="term" value="P:homophilic cell adhesion via plasma membrane adhesion molecules"/>
    <property type="evidence" value="ECO:0007669"/>
    <property type="project" value="InterPro"/>
</dbReference>
<dbReference type="SMART" id="SM00180">
    <property type="entry name" value="EGF_Lam"/>
    <property type="match status" value="1"/>
</dbReference>
<evidence type="ECO:0000256" key="9">
    <source>
        <dbReference type="ARBA" id="ARBA00022729"/>
    </source>
</evidence>
<dbReference type="EMBL" id="CAIIXF020000005">
    <property type="protein sequence ID" value="CAH1784160.1"/>
    <property type="molecule type" value="Genomic_DNA"/>
</dbReference>
<feature type="domain" description="Cadherin" evidence="33">
    <location>
        <begin position="1135"/>
        <end position="1235"/>
    </location>
</feature>
<feature type="domain" description="Laminin G" evidence="27">
    <location>
        <begin position="1702"/>
        <end position="1872"/>
    </location>
</feature>
<feature type="domain" description="Laminin G" evidence="27">
    <location>
        <begin position="1461"/>
        <end position="1660"/>
    </location>
</feature>
<dbReference type="CDD" id="cd00055">
    <property type="entry name" value="EGF_Lam"/>
    <property type="match status" value="1"/>
</dbReference>
<feature type="transmembrane region" description="Helical" evidence="25">
    <location>
        <begin position="2447"/>
        <end position="2470"/>
    </location>
</feature>
<feature type="domain" description="Cadherin" evidence="33">
    <location>
        <begin position="696"/>
        <end position="801"/>
    </location>
</feature>